<gene>
    <name evidence="2" type="ORF">CYCCA115_LOCUS4348</name>
</gene>
<organism evidence="2 3">
    <name type="scientific">Cylindrotheca closterium</name>
    <dbReference type="NCBI Taxonomy" id="2856"/>
    <lineage>
        <taxon>Eukaryota</taxon>
        <taxon>Sar</taxon>
        <taxon>Stramenopiles</taxon>
        <taxon>Ochrophyta</taxon>
        <taxon>Bacillariophyta</taxon>
        <taxon>Bacillariophyceae</taxon>
        <taxon>Bacillariophycidae</taxon>
        <taxon>Bacillariales</taxon>
        <taxon>Bacillariaceae</taxon>
        <taxon>Cylindrotheca</taxon>
    </lineage>
</organism>
<evidence type="ECO:0000313" key="2">
    <source>
        <dbReference type="EMBL" id="CAJ1935011.1"/>
    </source>
</evidence>
<feature type="compositionally biased region" description="Polar residues" evidence="1">
    <location>
        <begin position="37"/>
        <end position="46"/>
    </location>
</feature>
<dbReference type="AlphaFoldDB" id="A0AAD2CJY1"/>
<proteinExistence type="predicted"/>
<name>A0AAD2CJY1_9STRA</name>
<evidence type="ECO:0000256" key="1">
    <source>
        <dbReference type="SAM" id="MobiDB-lite"/>
    </source>
</evidence>
<feature type="compositionally biased region" description="Low complexity" evidence="1">
    <location>
        <begin position="18"/>
        <end position="30"/>
    </location>
</feature>
<comment type="caution">
    <text evidence="2">The sequence shown here is derived from an EMBL/GenBank/DDBJ whole genome shotgun (WGS) entry which is preliminary data.</text>
</comment>
<accession>A0AAD2CJY1</accession>
<evidence type="ECO:0000313" key="3">
    <source>
        <dbReference type="Proteomes" id="UP001295423"/>
    </source>
</evidence>
<protein>
    <submittedName>
        <fullName evidence="2">Uncharacterized protein</fullName>
    </submittedName>
</protein>
<dbReference type="EMBL" id="CAKOGP040000438">
    <property type="protein sequence ID" value="CAJ1935011.1"/>
    <property type="molecule type" value="Genomic_DNA"/>
</dbReference>
<dbReference type="Proteomes" id="UP001295423">
    <property type="component" value="Unassembled WGS sequence"/>
</dbReference>
<feature type="region of interest" description="Disordered" evidence="1">
    <location>
        <begin position="18"/>
        <end position="46"/>
    </location>
</feature>
<sequence length="591" mass="66310">MVSTTLCSNPWDIGTTTLSLGTGSGSSTTSRRYAPSGNHSGTDSLQRTSSWWTCPLPSDVLCATVRPLSGSDWVLLTGTGLPTLPPSAPTPSILNAWQASADLCTDYYRWVPDEIEVQGDEAALANALIQGRLRIISDGSYKNDLGTAAVQLLPKGGTACIVIRCQTPGLPQDQSAYRSELIGLLAGIMAADWLLQQWFPAHSQRPGVKIACDGLLAIEMAFEDRPLSPTDAQFDLISSIREAISRSPVSWSPWHVYGHLDKSNLFDELTWWEKKNLEVDGMAVDFRKELEAAHQLIPPNPRFFTELAALFVADTKQSRLSDHFIQECVTLPRLWQHWRNRNVISEESENLTDWETLGRAMRSLPAGLQRWITKHWVGMCGTGKFKVYWGLASSAVCPWCGEFEDHLHVPRCPAALARDEWDRRATTLSLWMDIHLTSPAIKHAILLLLQGVCDSSRPPSRLISRTICPAFLAQEAIGCQGLLEGRLASLWLQQNYFDEIYSRRSVSLWASHLSQQLISIGFYMWEQRNTVQHSDDNVQLRERHCLVNEGIHSQFDMGSADLPPDIRRMLTCRHSILRKSLVDKEEWLKLL</sequence>
<reference evidence="2" key="1">
    <citation type="submission" date="2023-08" db="EMBL/GenBank/DDBJ databases">
        <authorList>
            <person name="Audoor S."/>
            <person name="Bilcke G."/>
        </authorList>
    </citation>
    <scope>NUCLEOTIDE SEQUENCE</scope>
</reference>
<keyword evidence="3" id="KW-1185">Reference proteome</keyword>